<dbReference type="AlphaFoldDB" id="A0A9P4NYX1"/>
<dbReference type="PANTHER" id="PTHR45931">
    <property type="entry name" value="SI:CH211-59O9.10"/>
    <property type="match status" value="1"/>
</dbReference>
<proteinExistence type="predicted"/>
<evidence type="ECO:0000313" key="8">
    <source>
        <dbReference type="Proteomes" id="UP000800235"/>
    </source>
</evidence>
<keyword evidence="8" id="KW-1185">Reference proteome</keyword>
<feature type="compositionally biased region" description="Basic and acidic residues" evidence="5">
    <location>
        <begin position="15"/>
        <end position="24"/>
    </location>
</feature>
<dbReference type="OrthoDB" id="8062037at2759"/>
<evidence type="ECO:0000256" key="1">
    <source>
        <dbReference type="ARBA" id="ARBA00022723"/>
    </source>
</evidence>
<dbReference type="Proteomes" id="UP000800235">
    <property type="component" value="Unassembled WGS sequence"/>
</dbReference>
<feature type="compositionally biased region" description="Basic and acidic residues" evidence="5">
    <location>
        <begin position="168"/>
        <end position="181"/>
    </location>
</feature>
<keyword evidence="1" id="KW-0479">Metal-binding</keyword>
<accession>A0A9P4NYX1</accession>
<dbReference type="GO" id="GO:0061630">
    <property type="term" value="F:ubiquitin protein ligase activity"/>
    <property type="evidence" value="ECO:0007669"/>
    <property type="project" value="TreeGrafter"/>
</dbReference>
<dbReference type="InterPro" id="IPR001841">
    <property type="entry name" value="Znf_RING"/>
</dbReference>
<name>A0A9P4NYX1_9PEZI</name>
<dbReference type="InterPro" id="IPR051834">
    <property type="entry name" value="RING_finger_E3_ligase"/>
</dbReference>
<protein>
    <recommendedName>
        <fullName evidence="6">RING-type domain-containing protein</fullName>
    </recommendedName>
</protein>
<dbReference type="PROSITE" id="PS50089">
    <property type="entry name" value="ZF_RING_2"/>
    <property type="match status" value="1"/>
</dbReference>
<dbReference type="EMBL" id="MU007017">
    <property type="protein sequence ID" value="KAF2434220.1"/>
    <property type="molecule type" value="Genomic_DNA"/>
</dbReference>
<dbReference type="InterPro" id="IPR013083">
    <property type="entry name" value="Znf_RING/FYVE/PHD"/>
</dbReference>
<organism evidence="7 8">
    <name type="scientific">Tothia fuscella</name>
    <dbReference type="NCBI Taxonomy" id="1048955"/>
    <lineage>
        <taxon>Eukaryota</taxon>
        <taxon>Fungi</taxon>
        <taxon>Dikarya</taxon>
        <taxon>Ascomycota</taxon>
        <taxon>Pezizomycotina</taxon>
        <taxon>Dothideomycetes</taxon>
        <taxon>Pleosporomycetidae</taxon>
        <taxon>Venturiales</taxon>
        <taxon>Cylindrosympodiaceae</taxon>
        <taxon>Tothia</taxon>
    </lineage>
</organism>
<evidence type="ECO:0000256" key="5">
    <source>
        <dbReference type="SAM" id="MobiDB-lite"/>
    </source>
</evidence>
<evidence type="ECO:0000259" key="6">
    <source>
        <dbReference type="PROSITE" id="PS50089"/>
    </source>
</evidence>
<sequence>MSGYEVEHGVNFSEPPKKSTRRPDLSTFHATFNETFGDEASTINNANSIPTPENVTATIRLAADTYETIDMDHGGDNQLLRFMIERLDGLAMEPPTKRGVSDTFLSELERIPKSKLKKDESCPICSEAFLDDEYPLVVVLPCDPKHKFDLECIQPWLKLNATCPLDRKELDAKKEPPPKVVEEEEEDYDEYYA</sequence>
<evidence type="ECO:0000256" key="4">
    <source>
        <dbReference type="PROSITE-ProRule" id="PRU00175"/>
    </source>
</evidence>
<comment type="caution">
    <text evidence="7">The sequence shown here is derived from an EMBL/GenBank/DDBJ whole genome shotgun (WGS) entry which is preliminary data.</text>
</comment>
<dbReference type="GO" id="GO:0008270">
    <property type="term" value="F:zinc ion binding"/>
    <property type="evidence" value="ECO:0007669"/>
    <property type="project" value="UniProtKB-KW"/>
</dbReference>
<gene>
    <name evidence="7" type="ORF">EJ08DRAFT_668485</name>
</gene>
<dbReference type="GO" id="GO:0006511">
    <property type="term" value="P:ubiquitin-dependent protein catabolic process"/>
    <property type="evidence" value="ECO:0007669"/>
    <property type="project" value="TreeGrafter"/>
</dbReference>
<dbReference type="GO" id="GO:0005634">
    <property type="term" value="C:nucleus"/>
    <property type="evidence" value="ECO:0007669"/>
    <property type="project" value="TreeGrafter"/>
</dbReference>
<evidence type="ECO:0000256" key="2">
    <source>
        <dbReference type="ARBA" id="ARBA00022771"/>
    </source>
</evidence>
<dbReference type="Pfam" id="PF13639">
    <property type="entry name" value="zf-RING_2"/>
    <property type="match status" value="1"/>
</dbReference>
<evidence type="ECO:0000256" key="3">
    <source>
        <dbReference type="ARBA" id="ARBA00022833"/>
    </source>
</evidence>
<evidence type="ECO:0000313" key="7">
    <source>
        <dbReference type="EMBL" id="KAF2434220.1"/>
    </source>
</evidence>
<reference evidence="7" key="1">
    <citation type="journal article" date="2020" name="Stud. Mycol.">
        <title>101 Dothideomycetes genomes: a test case for predicting lifestyles and emergence of pathogens.</title>
        <authorList>
            <person name="Haridas S."/>
            <person name="Albert R."/>
            <person name="Binder M."/>
            <person name="Bloem J."/>
            <person name="Labutti K."/>
            <person name="Salamov A."/>
            <person name="Andreopoulos B."/>
            <person name="Baker S."/>
            <person name="Barry K."/>
            <person name="Bills G."/>
            <person name="Bluhm B."/>
            <person name="Cannon C."/>
            <person name="Castanera R."/>
            <person name="Culley D."/>
            <person name="Daum C."/>
            <person name="Ezra D."/>
            <person name="Gonzalez J."/>
            <person name="Henrissat B."/>
            <person name="Kuo A."/>
            <person name="Liang C."/>
            <person name="Lipzen A."/>
            <person name="Lutzoni F."/>
            <person name="Magnuson J."/>
            <person name="Mondo S."/>
            <person name="Nolan M."/>
            <person name="Ohm R."/>
            <person name="Pangilinan J."/>
            <person name="Park H.-J."/>
            <person name="Ramirez L."/>
            <person name="Alfaro M."/>
            <person name="Sun H."/>
            <person name="Tritt A."/>
            <person name="Yoshinaga Y."/>
            <person name="Zwiers L.-H."/>
            <person name="Turgeon B."/>
            <person name="Goodwin S."/>
            <person name="Spatafora J."/>
            <person name="Crous P."/>
            <person name="Grigoriev I."/>
        </authorList>
    </citation>
    <scope>NUCLEOTIDE SEQUENCE</scope>
    <source>
        <strain evidence="7">CBS 130266</strain>
    </source>
</reference>
<keyword evidence="3" id="KW-0862">Zinc</keyword>
<dbReference type="SUPFAM" id="SSF57850">
    <property type="entry name" value="RING/U-box"/>
    <property type="match status" value="1"/>
</dbReference>
<dbReference type="Gene3D" id="3.30.40.10">
    <property type="entry name" value="Zinc/RING finger domain, C3HC4 (zinc finger)"/>
    <property type="match status" value="1"/>
</dbReference>
<keyword evidence="2 4" id="KW-0863">Zinc-finger</keyword>
<feature type="region of interest" description="Disordered" evidence="5">
    <location>
        <begin position="1"/>
        <end position="24"/>
    </location>
</feature>
<feature type="domain" description="RING-type" evidence="6">
    <location>
        <begin position="122"/>
        <end position="167"/>
    </location>
</feature>
<feature type="region of interest" description="Disordered" evidence="5">
    <location>
        <begin position="168"/>
        <end position="193"/>
    </location>
</feature>
<dbReference type="PANTHER" id="PTHR45931:SF16">
    <property type="entry name" value="RING_U-BOX SUPERFAMILY PROTEIN"/>
    <property type="match status" value="1"/>
</dbReference>
<feature type="compositionally biased region" description="Acidic residues" evidence="5">
    <location>
        <begin position="182"/>
        <end position="193"/>
    </location>
</feature>